<feature type="transmembrane region" description="Helical" evidence="6">
    <location>
        <begin position="54"/>
        <end position="73"/>
    </location>
</feature>
<evidence type="ECO:0000256" key="5">
    <source>
        <dbReference type="ARBA" id="ARBA00023136"/>
    </source>
</evidence>
<comment type="subcellular location">
    <subcellularLocation>
        <location evidence="1">Membrane</location>
        <topology evidence="1">Multi-pass membrane protein</topology>
    </subcellularLocation>
</comment>
<dbReference type="InterPro" id="IPR003834">
    <property type="entry name" value="Cyt_c_assmbl_TM_dom"/>
</dbReference>
<evidence type="ECO:0000313" key="9">
    <source>
        <dbReference type="Proteomes" id="UP001147653"/>
    </source>
</evidence>
<dbReference type="RefSeq" id="WP_270028191.1">
    <property type="nucleotide sequence ID" value="NZ_JAPDDP010000060.1"/>
</dbReference>
<feature type="transmembrane region" description="Helical" evidence="6">
    <location>
        <begin position="93"/>
        <end position="112"/>
    </location>
</feature>
<evidence type="ECO:0000256" key="1">
    <source>
        <dbReference type="ARBA" id="ARBA00004141"/>
    </source>
</evidence>
<dbReference type="PANTHER" id="PTHR31272">
    <property type="entry name" value="CYTOCHROME C-TYPE BIOGENESIS PROTEIN HI_1454-RELATED"/>
    <property type="match status" value="1"/>
</dbReference>
<dbReference type="PANTHER" id="PTHR31272:SF4">
    <property type="entry name" value="CYTOCHROME C-TYPE BIOGENESIS PROTEIN HI_1454-RELATED"/>
    <property type="match status" value="1"/>
</dbReference>
<feature type="transmembrane region" description="Helical" evidence="6">
    <location>
        <begin position="169"/>
        <end position="190"/>
    </location>
</feature>
<protein>
    <submittedName>
        <fullName evidence="8">Cytochrome c biogenesis protein CcdA</fullName>
    </submittedName>
</protein>
<feature type="transmembrane region" description="Helical" evidence="6">
    <location>
        <begin position="12"/>
        <end position="33"/>
    </location>
</feature>
<feature type="transmembrane region" description="Helical" evidence="6">
    <location>
        <begin position="133"/>
        <end position="157"/>
    </location>
</feature>
<dbReference type="EMBL" id="JAPDDP010000060">
    <property type="protein sequence ID" value="MDA0183778.1"/>
    <property type="molecule type" value="Genomic_DNA"/>
</dbReference>
<evidence type="ECO:0000256" key="6">
    <source>
        <dbReference type="SAM" id="Phobius"/>
    </source>
</evidence>
<dbReference type="InterPro" id="IPR051790">
    <property type="entry name" value="Cytochrome_c-biogenesis_DsbD"/>
</dbReference>
<evidence type="ECO:0000256" key="3">
    <source>
        <dbReference type="ARBA" id="ARBA00022692"/>
    </source>
</evidence>
<reference evidence="8" key="1">
    <citation type="submission" date="2022-10" db="EMBL/GenBank/DDBJ databases">
        <title>The WGS of Solirubrobacter phytolaccae KCTC 29190.</title>
        <authorList>
            <person name="Jiang Z."/>
        </authorList>
    </citation>
    <scope>NUCLEOTIDE SEQUENCE</scope>
    <source>
        <strain evidence="8">KCTC 29190</strain>
    </source>
</reference>
<comment type="similarity">
    <text evidence="2">Belongs to the DsbD family.</text>
</comment>
<sequence>MTGGVDTTIIAAFAVGFISFISPCVLPLVPGYLSAVSGYSLADMKSGDRGLAKILLPAIVFCLSFTAVFVALGMTATGLGSTLQDSRGTLDKIAGAIIIALGVFFLLTPFIPRLNKEWRPDALISRAGSGGPLIAGAAFAVAWTPCVGPTLGTILSAAATQDTVGKGGILLAFYSAGLAVPFLLTAIAFTRMTTAFAFLRKHYLVITALSGLILITMGVMLYTGELANLNIKAQEWLDDLGLNFFKSV</sequence>
<keyword evidence="3 6" id="KW-0812">Transmembrane</keyword>
<comment type="caution">
    <text evidence="8">The sequence shown here is derived from an EMBL/GenBank/DDBJ whole genome shotgun (WGS) entry which is preliminary data.</text>
</comment>
<feature type="domain" description="Cytochrome C biogenesis protein transmembrane" evidence="7">
    <location>
        <begin position="8"/>
        <end position="220"/>
    </location>
</feature>
<evidence type="ECO:0000256" key="4">
    <source>
        <dbReference type="ARBA" id="ARBA00022989"/>
    </source>
</evidence>
<proteinExistence type="inferred from homology"/>
<evidence type="ECO:0000313" key="8">
    <source>
        <dbReference type="EMBL" id="MDA0183778.1"/>
    </source>
</evidence>
<keyword evidence="9" id="KW-1185">Reference proteome</keyword>
<feature type="transmembrane region" description="Helical" evidence="6">
    <location>
        <begin position="202"/>
        <end position="222"/>
    </location>
</feature>
<evidence type="ECO:0000259" key="7">
    <source>
        <dbReference type="Pfam" id="PF02683"/>
    </source>
</evidence>
<keyword evidence="4 6" id="KW-1133">Transmembrane helix</keyword>
<gene>
    <name evidence="8" type="ORF">OJ997_25955</name>
</gene>
<keyword evidence="5 6" id="KW-0472">Membrane</keyword>
<evidence type="ECO:0000256" key="2">
    <source>
        <dbReference type="ARBA" id="ARBA00006143"/>
    </source>
</evidence>
<organism evidence="8 9">
    <name type="scientific">Solirubrobacter phytolaccae</name>
    <dbReference type="NCBI Taxonomy" id="1404360"/>
    <lineage>
        <taxon>Bacteria</taxon>
        <taxon>Bacillati</taxon>
        <taxon>Actinomycetota</taxon>
        <taxon>Thermoleophilia</taxon>
        <taxon>Solirubrobacterales</taxon>
        <taxon>Solirubrobacteraceae</taxon>
        <taxon>Solirubrobacter</taxon>
    </lineage>
</organism>
<dbReference type="AlphaFoldDB" id="A0A9X3NC70"/>
<dbReference type="GO" id="GO:0016020">
    <property type="term" value="C:membrane"/>
    <property type="evidence" value="ECO:0007669"/>
    <property type="project" value="UniProtKB-SubCell"/>
</dbReference>
<dbReference type="Proteomes" id="UP001147653">
    <property type="component" value="Unassembled WGS sequence"/>
</dbReference>
<dbReference type="GO" id="GO:0017004">
    <property type="term" value="P:cytochrome complex assembly"/>
    <property type="evidence" value="ECO:0007669"/>
    <property type="project" value="InterPro"/>
</dbReference>
<accession>A0A9X3NC70</accession>
<dbReference type="Pfam" id="PF02683">
    <property type="entry name" value="DsbD_TM"/>
    <property type="match status" value="1"/>
</dbReference>
<name>A0A9X3NC70_9ACTN</name>